<proteinExistence type="predicted"/>
<dbReference type="STRING" id="1523247.SAMN05660464_3778"/>
<feature type="region of interest" description="Disordered" evidence="1">
    <location>
        <begin position="145"/>
        <end position="187"/>
    </location>
</feature>
<reference evidence="3" key="1">
    <citation type="submission" date="2016-10" db="EMBL/GenBank/DDBJ databases">
        <authorList>
            <person name="Varghese N."/>
            <person name="Submissions S."/>
        </authorList>
    </citation>
    <scope>NUCLEOTIDE SEQUENCE [LARGE SCALE GENOMIC DNA]</scope>
    <source>
        <strain evidence="3">DSM 44208</strain>
    </source>
</reference>
<keyword evidence="3" id="KW-1185">Reference proteome</keyword>
<evidence type="ECO:0000313" key="3">
    <source>
        <dbReference type="Proteomes" id="UP000198857"/>
    </source>
</evidence>
<dbReference type="RefSeq" id="WP_169064425.1">
    <property type="nucleotide sequence ID" value="NZ_FOWQ01000006.1"/>
</dbReference>
<accession>A0A1I5RXY1</accession>
<dbReference type="AlphaFoldDB" id="A0A1I5RXY1"/>
<protein>
    <submittedName>
        <fullName evidence="2">Uncharacterized protein</fullName>
    </submittedName>
</protein>
<evidence type="ECO:0000313" key="2">
    <source>
        <dbReference type="EMBL" id="SFP63382.1"/>
    </source>
</evidence>
<name>A0A1I5RXY1_9ACTN</name>
<dbReference type="Proteomes" id="UP000198857">
    <property type="component" value="Unassembled WGS sequence"/>
</dbReference>
<organism evidence="2 3">
    <name type="scientific">Geodermatophilus dictyosporus</name>
    <dbReference type="NCBI Taxonomy" id="1523247"/>
    <lineage>
        <taxon>Bacteria</taxon>
        <taxon>Bacillati</taxon>
        <taxon>Actinomycetota</taxon>
        <taxon>Actinomycetes</taxon>
        <taxon>Geodermatophilales</taxon>
        <taxon>Geodermatophilaceae</taxon>
        <taxon>Geodermatophilus</taxon>
    </lineage>
</organism>
<evidence type="ECO:0000256" key="1">
    <source>
        <dbReference type="SAM" id="MobiDB-lite"/>
    </source>
</evidence>
<gene>
    <name evidence="2" type="ORF">SAMN05660464_3778</name>
</gene>
<dbReference type="EMBL" id="FOWQ01000006">
    <property type="protein sequence ID" value="SFP63382.1"/>
    <property type="molecule type" value="Genomic_DNA"/>
</dbReference>
<sequence>MSGEDGPRPSRGDWVTLTGGVRVSRTWMTRHTPRLLAAWCDATSGEERRAVAARILQIAGGLESEPDGDREPAGRAWEVLAARIDPRLVCGPDWPPLAAALDRAAAAGYDVAGRLPALAAVAPLPDRHPARELHWRLLDDCPAATPRRRGAAGRPPLVDPCPGASTAGPPLHRPRRCHRAPGRRRTVDPYPAQRLRSQAMTANTTTDPLDYAAALLDAVGADRAQVPAEIALHCLYAAELLELAGARPAPTELIDGNPRITLRVAMAALADLHEDVFASSPFLDAARAARRALRRLG</sequence>
<feature type="compositionally biased region" description="Basic residues" evidence="1">
    <location>
        <begin position="172"/>
        <end position="184"/>
    </location>
</feature>